<feature type="region of interest" description="Disordered" evidence="1">
    <location>
        <begin position="1"/>
        <end position="20"/>
    </location>
</feature>
<protein>
    <recommendedName>
        <fullName evidence="4">Gas vesicle protein</fullName>
    </recommendedName>
</protein>
<proteinExistence type="predicted"/>
<organism evidence="2 3">
    <name type="scientific">Streptomyces luteosporeus</name>
    <dbReference type="NCBI Taxonomy" id="173856"/>
    <lineage>
        <taxon>Bacteria</taxon>
        <taxon>Bacillati</taxon>
        <taxon>Actinomycetota</taxon>
        <taxon>Actinomycetes</taxon>
        <taxon>Kitasatosporales</taxon>
        <taxon>Streptomycetaceae</taxon>
        <taxon>Streptomyces</taxon>
    </lineage>
</organism>
<keyword evidence="3" id="KW-1185">Reference proteome</keyword>
<evidence type="ECO:0000313" key="2">
    <source>
        <dbReference type="EMBL" id="GAA2722206.1"/>
    </source>
</evidence>
<feature type="compositionally biased region" description="Basic and acidic residues" evidence="1">
    <location>
        <begin position="1"/>
        <end position="17"/>
    </location>
</feature>
<dbReference type="InterPro" id="IPR008634">
    <property type="entry name" value="Gas-vesicle_GvpO"/>
</dbReference>
<evidence type="ECO:0000313" key="3">
    <source>
        <dbReference type="Proteomes" id="UP001500886"/>
    </source>
</evidence>
<dbReference type="Pfam" id="PF05800">
    <property type="entry name" value="GvpO"/>
    <property type="match status" value="1"/>
</dbReference>
<gene>
    <name evidence="2" type="ORF">GCM10010315_46860</name>
</gene>
<reference evidence="2 3" key="1">
    <citation type="journal article" date="2019" name="Int. J. Syst. Evol. Microbiol.">
        <title>The Global Catalogue of Microorganisms (GCM) 10K type strain sequencing project: providing services to taxonomists for standard genome sequencing and annotation.</title>
        <authorList>
            <consortium name="The Broad Institute Genomics Platform"/>
            <consortium name="The Broad Institute Genome Sequencing Center for Infectious Disease"/>
            <person name="Wu L."/>
            <person name="Ma J."/>
        </authorList>
    </citation>
    <scope>NUCLEOTIDE SEQUENCE [LARGE SCALE GENOMIC DNA]</scope>
    <source>
        <strain evidence="2 3">JCM 4542</strain>
    </source>
</reference>
<dbReference type="RefSeq" id="WP_344437524.1">
    <property type="nucleotide sequence ID" value="NZ_BAAASL010000019.1"/>
</dbReference>
<dbReference type="Proteomes" id="UP001500886">
    <property type="component" value="Unassembled WGS sequence"/>
</dbReference>
<comment type="caution">
    <text evidence="2">The sequence shown here is derived from an EMBL/GenBank/DDBJ whole genome shotgun (WGS) entry which is preliminary data.</text>
</comment>
<sequence length="105" mass="11866">MTDSEKTSGTPDERGIERSAPSAVQLLRAAREQFAELTGLRPEGLARFERTQDGGWVLEAEVVELSRIPDTMSVMALYEVTLDSDGMLTGYRRLRRYERGRTDSR</sequence>
<evidence type="ECO:0000256" key="1">
    <source>
        <dbReference type="SAM" id="MobiDB-lite"/>
    </source>
</evidence>
<name>A0ABN3U039_9ACTN</name>
<evidence type="ECO:0008006" key="4">
    <source>
        <dbReference type="Google" id="ProtNLM"/>
    </source>
</evidence>
<dbReference type="EMBL" id="BAAASL010000019">
    <property type="protein sequence ID" value="GAA2722206.1"/>
    <property type="molecule type" value="Genomic_DNA"/>
</dbReference>
<accession>A0ABN3U039</accession>
<dbReference type="PIRSF" id="PIRSF028743">
    <property type="entry name" value="GvpO_protein"/>
    <property type="match status" value="1"/>
</dbReference>